<dbReference type="AlphaFoldDB" id="A0AAN6JJG1"/>
<dbReference type="GO" id="GO:0031966">
    <property type="term" value="C:mitochondrial membrane"/>
    <property type="evidence" value="ECO:0007669"/>
    <property type="project" value="TreeGrafter"/>
</dbReference>
<organism evidence="2 3">
    <name type="scientific">Tilletia horrida</name>
    <dbReference type="NCBI Taxonomy" id="155126"/>
    <lineage>
        <taxon>Eukaryota</taxon>
        <taxon>Fungi</taxon>
        <taxon>Dikarya</taxon>
        <taxon>Basidiomycota</taxon>
        <taxon>Ustilaginomycotina</taxon>
        <taxon>Exobasidiomycetes</taxon>
        <taxon>Tilletiales</taxon>
        <taxon>Tilletiaceae</taxon>
        <taxon>Tilletia</taxon>
    </lineage>
</organism>
<dbReference type="InterPro" id="IPR009724">
    <property type="entry name" value="TMEM70"/>
</dbReference>
<sequence length="392" mass="41960">MSLASSSSSFVSTATLAASSCSSSSSSSGSLLFSSASSSFHLLRRSTASLLRPTRSSTLDVGLRLGLKHTGAGFHRLACSHAELPSQRERRSAALHLARSAPLPPTSRLLSSTPSRAEARAAASEPLQKSEEEQQEVLATYAGPLHKTFRRLKVFSLSSLVFASVLTPYLLLGPGALDTFARFALVLTALSASGASTALISWIGKPYVGTLELVQTKGQGQGRGTKEAQNNSDPLPPSDTRLVAHTTSWRLQPLRTTIYQPSYIRGTSRPFAQWQLAADPPALPIADPAHFSSQGASSPLRSLIAETRLAKSGEVVGSYWVEWRPDALSRTPVSVPSSSATQTGEGQEAAQAEEPTTTAGWRMEGVCKIEGNPVRHFNIHEELLDDDWRVLE</sequence>
<dbReference type="PANTHER" id="PTHR13281:SF0">
    <property type="entry name" value="TRANSMEMBRANE PROTEIN 70, MITOCHONDRIAL"/>
    <property type="match status" value="1"/>
</dbReference>
<name>A0AAN6JJG1_9BASI</name>
<dbReference type="PANTHER" id="PTHR13281">
    <property type="entry name" value="TRANSMEMBRANE PROTEIN 70, MITOCHONDRIAL"/>
    <property type="match status" value="1"/>
</dbReference>
<keyword evidence="3" id="KW-1185">Reference proteome</keyword>
<feature type="region of interest" description="Disordered" evidence="1">
    <location>
        <begin position="330"/>
        <end position="362"/>
    </location>
</feature>
<reference evidence="2" key="1">
    <citation type="journal article" date="2023" name="PhytoFront">
        <title>Draft Genome Resources of Seven Strains of Tilletia horrida, Causal Agent of Kernel Smut of Rice.</title>
        <authorList>
            <person name="Khanal S."/>
            <person name="Antony Babu S."/>
            <person name="Zhou X.G."/>
        </authorList>
    </citation>
    <scope>NUCLEOTIDE SEQUENCE</scope>
    <source>
        <strain evidence="2">TX3</strain>
    </source>
</reference>
<feature type="region of interest" description="Disordered" evidence="1">
    <location>
        <begin position="218"/>
        <end position="238"/>
    </location>
</feature>
<dbReference type="EMBL" id="JAPDMQ010000247">
    <property type="protein sequence ID" value="KAK0529290.1"/>
    <property type="molecule type" value="Genomic_DNA"/>
</dbReference>
<evidence type="ECO:0000313" key="3">
    <source>
        <dbReference type="Proteomes" id="UP001176521"/>
    </source>
</evidence>
<evidence type="ECO:0000256" key="1">
    <source>
        <dbReference type="SAM" id="MobiDB-lite"/>
    </source>
</evidence>
<evidence type="ECO:0000313" key="2">
    <source>
        <dbReference type="EMBL" id="KAK0529290.1"/>
    </source>
</evidence>
<dbReference type="Proteomes" id="UP001176521">
    <property type="component" value="Unassembled WGS sequence"/>
</dbReference>
<feature type="compositionally biased region" description="Low complexity" evidence="1">
    <location>
        <begin position="340"/>
        <end position="360"/>
    </location>
</feature>
<gene>
    <name evidence="2" type="ORF">OC842_004278</name>
</gene>
<protein>
    <submittedName>
        <fullName evidence="2">Uncharacterized protein</fullName>
    </submittedName>
</protein>
<proteinExistence type="predicted"/>
<dbReference type="GO" id="GO:0033615">
    <property type="term" value="P:mitochondrial proton-transporting ATP synthase complex assembly"/>
    <property type="evidence" value="ECO:0007669"/>
    <property type="project" value="TreeGrafter"/>
</dbReference>
<comment type="caution">
    <text evidence="2">The sequence shown here is derived from an EMBL/GenBank/DDBJ whole genome shotgun (WGS) entry which is preliminary data.</text>
</comment>
<accession>A0AAN6JJG1</accession>